<dbReference type="Proteomes" id="UP001057498">
    <property type="component" value="Chromosome"/>
</dbReference>
<organism evidence="2 3">
    <name type="scientific">Sphaerotilus microaerophilus</name>
    <dbReference type="NCBI Taxonomy" id="2914710"/>
    <lineage>
        <taxon>Bacteria</taxon>
        <taxon>Pseudomonadati</taxon>
        <taxon>Pseudomonadota</taxon>
        <taxon>Betaproteobacteria</taxon>
        <taxon>Burkholderiales</taxon>
        <taxon>Sphaerotilaceae</taxon>
        <taxon>Sphaerotilus</taxon>
    </lineage>
</organism>
<accession>A0ABN6PS03</accession>
<proteinExistence type="predicted"/>
<dbReference type="CDD" id="cd07067">
    <property type="entry name" value="HP_PGM_like"/>
    <property type="match status" value="1"/>
</dbReference>
<dbReference type="PANTHER" id="PTHR46517">
    <property type="entry name" value="FRUCTOSE-2,6-BISPHOSPHATASE TIGAR"/>
    <property type="match status" value="1"/>
</dbReference>
<sequence>MTELIVIRHGETDSNREHRFQGQLDVPLNETGRLQAERLAERLADEPVDAAWVSDLQRARQTAAPWATRRALALRADARWREQSFGEIEGMKVHTLHVEHPELWARWAEHDADFGLPGGESARQFHARILAALQALGEAHPRERVLLVTHGGVLDMLWRTATGESLHGPRRCAIPNAGINRLRWDGHRLEIDAWADDAHLAGLPAQPSTVPLSVRLRELGAVGGTEDAEPPVP</sequence>
<keyword evidence="1" id="KW-0378">Hydrolase</keyword>
<keyword evidence="3" id="KW-1185">Reference proteome</keyword>
<gene>
    <name evidence="2" type="primary">gpmB_1</name>
    <name evidence="2" type="ORF">CATMQ487_49190</name>
</gene>
<dbReference type="EMBL" id="AP025730">
    <property type="protein sequence ID" value="BDI07949.1"/>
    <property type="molecule type" value="Genomic_DNA"/>
</dbReference>
<dbReference type="InterPro" id="IPR001345">
    <property type="entry name" value="PG/BPGM_mutase_AS"/>
</dbReference>
<evidence type="ECO:0000313" key="3">
    <source>
        <dbReference type="Proteomes" id="UP001057498"/>
    </source>
</evidence>
<dbReference type="Pfam" id="PF00300">
    <property type="entry name" value="His_Phos_1"/>
    <property type="match status" value="1"/>
</dbReference>
<evidence type="ECO:0000256" key="1">
    <source>
        <dbReference type="ARBA" id="ARBA00022801"/>
    </source>
</evidence>
<dbReference type="RefSeq" id="WP_251971096.1">
    <property type="nucleotide sequence ID" value="NZ_AP025730.1"/>
</dbReference>
<dbReference type="PROSITE" id="PS00175">
    <property type="entry name" value="PG_MUTASE"/>
    <property type="match status" value="1"/>
</dbReference>
<dbReference type="SMART" id="SM00855">
    <property type="entry name" value="PGAM"/>
    <property type="match status" value="1"/>
</dbReference>
<dbReference type="PANTHER" id="PTHR46517:SF1">
    <property type="entry name" value="FRUCTOSE-2,6-BISPHOSPHATASE TIGAR"/>
    <property type="match status" value="1"/>
</dbReference>
<evidence type="ECO:0000313" key="2">
    <source>
        <dbReference type="EMBL" id="BDI07949.1"/>
    </source>
</evidence>
<dbReference type="Gene3D" id="3.40.50.1240">
    <property type="entry name" value="Phosphoglycerate mutase-like"/>
    <property type="match status" value="1"/>
</dbReference>
<protein>
    <submittedName>
        <fullName evidence="2">Phosphoglycerate mutase</fullName>
    </submittedName>
</protein>
<dbReference type="InterPro" id="IPR013078">
    <property type="entry name" value="His_Pase_superF_clade-1"/>
</dbReference>
<reference evidence="2" key="1">
    <citation type="submission" date="2022-04" db="EMBL/GenBank/DDBJ databases">
        <title>Whole genome sequence of Sphaerotilus sp. FB-5.</title>
        <authorList>
            <person name="Takeda M."/>
            <person name="Narihara S."/>
            <person name="Akimoto M."/>
            <person name="Akimoto R."/>
            <person name="Nishiyashiki S."/>
            <person name="Murakami T."/>
        </authorList>
    </citation>
    <scope>NUCLEOTIDE SEQUENCE</scope>
    <source>
        <strain evidence="2">FB-5</strain>
    </source>
</reference>
<dbReference type="SUPFAM" id="SSF53254">
    <property type="entry name" value="Phosphoglycerate mutase-like"/>
    <property type="match status" value="1"/>
</dbReference>
<dbReference type="InterPro" id="IPR029033">
    <property type="entry name" value="His_PPase_superfam"/>
</dbReference>
<name>A0ABN6PS03_9BURK</name>
<dbReference type="InterPro" id="IPR051695">
    <property type="entry name" value="Phosphoglycerate_Mutase"/>
</dbReference>